<feature type="region of interest" description="Disordered" evidence="1">
    <location>
        <begin position="109"/>
        <end position="128"/>
    </location>
</feature>
<evidence type="ECO:0000313" key="3">
    <source>
        <dbReference type="EMBL" id="QJB03648.1"/>
    </source>
</evidence>
<gene>
    <name evidence="2" type="ORF">MM171A00774_0016</name>
    <name evidence="3" type="ORF">MM171B00591_0008</name>
</gene>
<dbReference type="AlphaFoldDB" id="A0A6M3M8R7"/>
<evidence type="ECO:0000313" key="2">
    <source>
        <dbReference type="EMBL" id="QJA99930.1"/>
    </source>
</evidence>
<reference evidence="3" key="1">
    <citation type="submission" date="2020-03" db="EMBL/GenBank/DDBJ databases">
        <title>The deep terrestrial virosphere.</title>
        <authorList>
            <person name="Holmfeldt K."/>
            <person name="Nilsson E."/>
            <person name="Simone D."/>
            <person name="Lopez-Fernandez M."/>
            <person name="Wu X."/>
            <person name="de Brujin I."/>
            <person name="Lundin D."/>
            <person name="Andersson A."/>
            <person name="Bertilsson S."/>
            <person name="Dopson M."/>
        </authorList>
    </citation>
    <scope>NUCLEOTIDE SEQUENCE</scope>
    <source>
        <strain evidence="2">MM171A00774</strain>
        <strain evidence="3">MM171B00591</strain>
    </source>
</reference>
<sequence length="265" mass="30175">MVEEGKAIVLPEQADKAVVPVDVERLVAIVDAFDKFKAMVLKESDYWLDRKENKKRVKKSGWLKYALACNLNLEKVDEREVDKEMPPGSGNWVTIYHFDYRAIAQTGRYAEGSGSASTSEREESGKMIHDTRSLAQTRAMNRAISNLVGGGEVSAEEIMGPGRRYVESNQRNVKTKPKNKPKEKVPAKTTEEPPQEDPDEEQVKIILRANGIPLDILNIYKYGKKVFVVPRPEFPPESFDDYNETIVELLKAKWMANRERWEVSC</sequence>
<feature type="region of interest" description="Disordered" evidence="1">
    <location>
        <begin position="159"/>
        <end position="200"/>
    </location>
</feature>
<accession>A0A6M3M8R7</accession>
<feature type="compositionally biased region" description="Basic and acidic residues" evidence="1">
    <location>
        <begin position="119"/>
        <end position="128"/>
    </location>
</feature>
<name>A0A6M3M8R7_9ZZZZ</name>
<proteinExistence type="predicted"/>
<dbReference type="EMBL" id="MT143674">
    <property type="protein sequence ID" value="QJA99930.1"/>
    <property type="molecule type" value="Genomic_DNA"/>
</dbReference>
<feature type="compositionally biased region" description="Basic and acidic residues" evidence="1">
    <location>
        <begin position="180"/>
        <end position="191"/>
    </location>
</feature>
<protein>
    <submittedName>
        <fullName evidence="3">Uncharacterized protein</fullName>
    </submittedName>
</protein>
<organism evidence="3">
    <name type="scientific">viral metagenome</name>
    <dbReference type="NCBI Taxonomy" id="1070528"/>
    <lineage>
        <taxon>unclassified sequences</taxon>
        <taxon>metagenomes</taxon>
        <taxon>organismal metagenomes</taxon>
    </lineage>
</organism>
<dbReference type="EMBL" id="MT143855">
    <property type="protein sequence ID" value="QJB03648.1"/>
    <property type="molecule type" value="Genomic_DNA"/>
</dbReference>
<evidence type="ECO:0000256" key="1">
    <source>
        <dbReference type="SAM" id="MobiDB-lite"/>
    </source>
</evidence>